<evidence type="ECO:0000256" key="7">
    <source>
        <dbReference type="SAM" id="Phobius"/>
    </source>
</evidence>
<feature type="compositionally biased region" description="Basic and acidic residues" evidence="6">
    <location>
        <begin position="1"/>
        <end position="11"/>
    </location>
</feature>
<feature type="transmembrane region" description="Helical" evidence="7">
    <location>
        <begin position="931"/>
        <end position="950"/>
    </location>
</feature>
<dbReference type="PANTHER" id="PTHR43791">
    <property type="entry name" value="PERMEASE-RELATED"/>
    <property type="match status" value="1"/>
</dbReference>
<dbReference type="PANTHER" id="PTHR43791:SF33">
    <property type="entry name" value="VITAMIN H TRANSPORTER 1"/>
    <property type="match status" value="1"/>
</dbReference>
<proteinExistence type="predicted"/>
<comment type="caution">
    <text evidence="9">The sequence shown here is derived from an EMBL/GenBank/DDBJ whole genome shotgun (WGS) entry which is preliminary data.</text>
</comment>
<dbReference type="GO" id="GO:0008270">
    <property type="term" value="F:zinc ion binding"/>
    <property type="evidence" value="ECO:0007669"/>
    <property type="project" value="InterPro"/>
</dbReference>
<feature type="compositionally biased region" description="Low complexity" evidence="6">
    <location>
        <begin position="13"/>
        <end position="25"/>
    </location>
</feature>
<dbReference type="GO" id="GO:0003676">
    <property type="term" value="F:nucleic acid binding"/>
    <property type="evidence" value="ECO:0007669"/>
    <property type="project" value="InterPro"/>
</dbReference>
<dbReference type="PROSITE" id="PS50850">
    <property type="entry name" value="MFS"/>
    <property type="match status" value="1"/>
</dbReference>
<evidence type="ECO:0000313" key="10">
    <source>
        <dbReference type="Proteomes" id="UP000481858"/>
    </source>
</evidence>
<feature type="transmembrane region" description="Helical" evidence="7">
    <location>
        <begin position="718"/>
        <end position="735"/>
    </location>
</feature>
<gene>
    <name evidence="9" type="ORF">GQX73_g167</name>
</gene>
<feature type="compositionally biased region" description="Basic and acidic residues" evidence="6">
    <location>
        <begin position="198"/>
        <end position="208"/>
    </location>
</feature>
<dbReference type="SMART" id="SM00343">
    <property type="entry name" value="ZnF_C2HC"/>
    <property type="match status" value="4"/>
</dbReference>
<sequence length="1134" mass="124160">MEYLQKDHDEAQASPRPASSSRSSPTLQKRSRDYGEELKGLSPSGDEGSPREHSIPSVKRRKLDYDAGTDRSDSESLDDGEIVESPSNSHVAQPVGTEPSPQATIGSQSLNTTRVSSDDGEITTSLGENEGLIQAQEVHEERDLEESREHENISAATSDQPPPSLPGWNHGIQLGTRTTFGAKPARSSLQVSPAVVKPMDENKEEQTKKEKKRVRSRDPVSSFEASNATWNFPLTAPEVAAPENISEEDDFWVTLLKNWIVYLVRANSEAADRLTYKVVRSGWSLYFTKRMGFLQGTKKHITATRAVAQNFMASLDKDSIETIISDARQTHSASQPDDGASTAGSSHSNDEEFRLQSKYFPGVDDPSQHCLSCSGIGHNTQACPELSCRFCASKSHKSFGCPTRRRCDKCRQIGHGVDACQEKLALAPDELGGCAFCGADHLDQDCFEIWISFKPSESNTRKVQSIPAFCYVCGGENHYGPECSLANQNGKVTSSTTWSQANRNLYIDTECDNIAIAWTDVDPSQLARGEFHIGRAKRKTHTYFVSSDESEEELIHPPVKKPQSRGEIRIASNIGTTNGSSRSRGGSHKSYQPPLPPGPPPPIAEQRKSFQSASSGTLPPRPQSFSDNRPPGRGRGGYRGRGRGRGRAFWTLYFLCSAIRSNIGLAQTMNADVGHDLITVLHLSPKDISTALALFYVSYVIFDCPSNLIMSKLSPRAWMARIVFAVGLIGASFTAVQDAWSLKFLRFLLGVVIAGMWPGMAYYLTLFYPPSRTGKRIGQYFTAAQVSAAVVGLVSAGFQLIDGRGGLYGFQWMFLIYGLVAIVVGVSLLWWLPDRPLPPGQQRVSTGIAKWLPATPEALTGEDALIHYEDLKRVYHPRPWTLKDLLDVLIDWRLWPLTLMYFGVVGVGIGTQLYGTVIIKGINPKFSGVQLSLLFAPIWIMDLIAILIVTPISDRFHRLRPFFFSAATSIQIAGLLTVTFAPTSNPWARYGGLLLIGFGLGPTVPICMTWTNEIFQRRHGEVGVAAAAALVSGLGNLGSITTTYALYTGWPADAAPGPHQYRNSNLVMVAILAVSIVSSFVMFIALKIVGNKPTSKLISGSSSTNDGPDAFQDGAARRELQQRGFSRIGWSKKP</sequence>
<evidence type="ECO:0000256" key="2">
    <source>
        <dbReference type="ARBA" id="ARBA00022448"/>
    </source>
</evidence>
<feature type="domain" description="Major facilitator superfamily (MFS) profile" evidence="8">
    <location>
        <begin position="648"/>
        <end position="1087"/>
    </location>
</feature>
<dbReference type="InterPro" id="IPR011701">
    <property type="entry name" value="MFS"/>
</dbReference>
<dbReference type="Gene3D" id="1.20.1250.20">
    <property type="entry name" value="MFS general substrate transporter like domains"/>
    <property type="match status" value="2"/>
</dbReference>
<feature type="transmembrane region" description="Helical" evidence="7">
    <location>
        <begin position="688"/>
        <end position="706"/>
    </location>
</feature>
<comment type="subcellular location">
    <subcellularLocation>
        <location evidence="1">Membrane</location>
        <topology evidence="1">Multi-pass membrane protein</topology>
    </subcellularLocation>
</comment>
<feature type="transmembrane region" description="Helical" evidence="7">
    <location>
        <begin position="899"/>
        <end position="919"/>
    </location>
</feature>
<dbReference type="GO" id="GO:1905135">
    <property type="term" value="P:biotin import across plasma membrane"/>
    <property type="evidence" value="ECO:0007669"/>
    <property type="project" value="TreeGrafter"/>
</dbReference>
<evidence type="ECO:0000256" key="6">
    <source>
        <dbReference type="SAM" id="MobiDB-lite"/>
    </source>
</evidence>
<feature type="transmembrane region" description="Helical" evidence="7">
    <location>
        <begin position="962"/>
        <end position="981"/>
    </location>
</feature>
<evidence type="ECO:0000256" key="1">
    <source>
        <dbReference type="ARBA" id="ARBA00004141"/>
    </source>
</evidence>
<feature type="transmembrane region" description="Helical" evidence="7">
    <location>
        <begin position="1067"/>
        <end position="1089"/>
    </location>
</feature>
<organism evidence="9 10">
    <name type="scientific">Xylaria multiplex</name>
    <dbReference type="NCBI Taxonomy" id="323545"/>
    <lineage>
        <taxon>Eukaryota</taxon>
        <taxon>Fungi</taxon>
        <taxon>Dikarya</taxon>
        <taxon>Ascomycota</taxon>
        <taxon>Pezizomycotina</taxon>
        <taxon>Sordariomycetes</taxon>
        <taxon>Xylariomycetidae</taxon>
        <taxon>Xylariales</taxon>
        <taxon>Xylariaceae</taxon>
        <taxon>Xylaria</taxon>
    </lineage>
</organism>
<feature type="transmembrane region" description="Helical" evidence="7">
    <location>
        <begin position="987"/>
        <end position="1010"/>
    </location>
</feature>
<dbReference type="GO" id="GO:0015225">
    <property type="term" value="F:biotin transmembrane transporter activity"/>
    <property type="evidence" value="ECO:0007669"/>
    <property type="project" value="TreeGrafter"/>
</dbReference>
<feature type="compositionally biased region" description="Basic and acidic residues" evidence="6">
    <location>
        <begin position="63"/>
        <end position="74"/>
    </location>
</feature>
<evidence type="ECO:0000259" key="8">
    <source>
        <dbReference type="PROSITE" id="PS50850"/>
    </source>
</evidence>
<feature type="compositionally biased region" description="Basic and acidic residues" evidence="6">
    <location>
        <begin position="30"/>
        <end position="39"/>
    </location>
</feature>
<feature type="compositionally biased region" description="Basic and acidic residues" evidence="6">
    <location>
        <begin position="137"/>
        <end position="152"/>
    </location>
</feature>
<feature type="region of interest" description="Disordered" evidence="6">
    <location>
        <begin position="544"/>
        <end position="641"/>
    </location>
</feature>
<dbReference type="EMBL" id="WUBL01000001">
    <property type="protein sequence ID" value="KAF2973420.1"/>
    <property type="molecule type" value="Genomic_DNA"/>
</dbReference>
<keyword evidence="2" id="KW-0813">Transport</keyword>
<dbReference type="Gene3D" id="4.10.60.10">
    <property type="entry name" value="Zinc finger, CCHC-type"/>
    <property type="match status" value="1"/>
</dbReference>
<keyword evidence="4 7" id="KW-1133">Transmembrane helix</keyword>
<evidence type="ECO:0000256" key="5">
    <source>
        <dbReference type="ARBA" id="ARBA00023136"/>
    </source>
</evidence>
<keyword evidence="10" id="KW-1185">Reference proteome</keyword>
<feature type="compositionally biased region" description="Polar residues" evidence="6">
    <location>
        <begin position="609"/>
        <end position="627"/>
    </location>
</feature>
<dbReference type="OrthoDB" id="7608935at2759"/>
<feature type="compositionally biased region" description="Polar residues" evidence="6">
    <location>
        <begin position="99"/>
        <end position="115"/>
    </location>
</feature>
<feature type="transmembrane region" description="Helical" evidence="7">
    <location>
        <begin position="780"/>
        <end position="800"/>
    </location>
</feature>
<reference evidence="9 10" key="1">
    <citation type="submission" date="2019-12" db="EMBL/GenBank/DDBJ databases">
        <title>Draft genome sequence of the ascomycete Xylaria multiplex DSM 110363.</title>
        <authorList>
            <person name="Buettner E."/>
            <person name="Kellner H."/>
        </authorList>
    </citation>
    <scope>NUCLEOTIDE SEQUENCE [LARGE SCALE GENOMIC DNA]</scope>
    <source>
        <strain evidence="9 10">DSM 110363</strain>
    </source>
</reference>
<keyword evidence="5 7" id="KW-0472">Membrane</keyword>
<protein>
    <recommendedName>
        <fullName evidence="8">Major facilitator superfamily (MFS) profile domain-containing protein</fullName>
    </recommendedName>
</protein>
<feature type="transmembrane region" description="Helical" evidence="7">
    <location>
        <begin position="812"/>
        <end position="832"/>
    </location>
</feature>
<dbReference type="InterPro" id="IPR020846">
    <property type="entry name" value="MFS_dom"/>
</dbReference>
<feature type="region of interest" description="Disordered" evidence="6">
    <location>
        <begin position="328"/>
        <end position="350"/>
    </location>
</feature>
<dbReference type="FunFam" id="1.20.1250.20:FF:000399">
    <property type="entry name" value="MFS general substrate transporter"/>
    <property type="match status" value="1"/>
</dbReference>
<dbReference type="AlphaFoldDB" id="A0A7C8IXY5"/>
<dbReference type="InterPro" id="IPR036259">
    <property type="entry name" value="MFS_trans_sf"/>
</dbReference>
<dbReference type="GO" id="GO:1901604">
    <property type="term" value="F:dethiobiotin transmembrane transporter activity"/>
    <property type="evidence" value="ECO:0007669"/>
    <property type="project" value="TreeGrafter"/>
</dbReference>
<feature type="transmembrane region" description="Helical" evidence="7">
    <location>
        <begin position="1022"/>
        <end position="1047"/>
    </location>
</feature>
<evidence type="ECO:0000313" key="9">
    <source>
        <dbReference type="EMBL" id="KAF2973420.1"/>
    </source>
</evidence>
<feature type="region of interest" description="Disordered" evidence="6">
    <location>
        <begin position="1"/>
        <end position="222"/>
    </location>
</feature>
<dbReference type="Pfam" id="PF07690">
    <property type="entry name" value="MFS_1"/>
    <property type="match status" value="1"/>
</dbReference>
<dbReference type="GO" id="GO:0015295">
    <property type="term" value="F:solute:proton symporter activity"/>
    <property type="evidence" value="ECO:0007669"/>
    <property type="project" value="TreeGrafter"/>
</dbReference>
<accession>A0A7C8IXY5</accession>
<dbReference type="InParanoid" id="A0A7C8IXY5"/>
<evidence type="ECO:0000256" key="3">
    <source>
        <dbReference type="ARBA" id="ARBA00022692"/>
    </source>
</evidence>
<feature type="compositionally biased region" description="Low complexity" evidence="6">
    <location>
        <begin position="575"/>
        <end position="584"/>
    </location>
</feature>
<dbReference type="FunFam" id="1.20.1250.20:FF:000278">
    <property type="entry name" value="Putative MFS transporter"/>
    <property type="match status" value="1"/>
</dbReference>
<feature type="compositionally biased region" description="Pro residues" evidence="6">
    <location>
        <begin position="593"/>
        <end position="603"/>
    </location>
</feature>
<keyword evidence="3 7" id="KW-0812">Transmembrane</keyword>
<name>A0A7C8IXY5_9PEZI</name>
<feature type="transmembrane region" description="Helical" evidence="7">
    <location>
        <begin position="747"/>
        <end position="768"/>
    </location>
</feature>
<dbReference type="GO" id="GO:0005886">
    <property type="term" value="C:plasma membrane"/>
    <property type="evidence" value="ECO:0007669"/>
    <property type="project" value="TreeGrafter"/>
</dbReference>
<dbReference type="Proteomes" id="UP000481858">
    <property type="component" value="Unassembled WGS sequence"/>
</dbReference>
<dbReference type="InterPro" id="IPR001878">
    <property type="entry name" value="Znf_CCHC"/>
</dbReference>
<evidence type="ECO:0000256" key="4">
    <source>
        <dbReference type="ARBA" id="ARBA00022989"/>
    </source>
</evidence>
<dbReference type="SUPFAM" id="SSF103473">
    <property type="entry name" value="MFS general substrate transporter"/>
    <property type="match status" value="1"/>
</dbReference>